<sequence length="217" mass="24088">METCQQHSGQIQIVMHYVGLSGGRVLLAQPHSFSLPHALFRYCHGVIMLLFQFKSKDRYSKSCLLLWLLSHTFVLDLRLALASETIASGLPLVALLGLNVLIFDDIDVHGFLEGLLVIHRFAMFHDLSKCLVWISDVARHGVHLVRVFFVFVLDVTVIFLFKLEQQIFRSSSASCQPFFVIGVLMILASAATAATIADADASADDVMVLRDSDNAIV</sequence>
<feature type="transmembrane region" description="Helical" evidence="1">
    <location>
        <begin position="141"/>
        <end position="163"/>
    </location>
</feature>
<feature type="transmembrane region" description="Helical" evidence="1">
    <location>
        <begin position="175"/>
        <end position="197"/>
    </location>
</feature>
<keyword evidence="1" id="KW-1133">Transmembrane helix</keyword>
<feature type="transmembrane region" description="Helical" evidence="1">
    <location>
        <begin position="86"/>
        <end position="103"/>
    </location>
</feature>
<evidence type="ECO:0000313" key="2">
    <source>
        <dbReference type="EMBL" id="KEQ95047.1"/>
    </source>
</evidence>
<organism evidence="2 3">
    <name type="scientific">Aureobasidium subglaciale (strain EXF-2481)</name>
    <name type="common">Aureobasidium pullulans var. subglaciale</name>
    <dbReference type="NCBI Taxonomy" id="1043005"/>
    <lineage>
        <taxon>Eukaryota</taxon>
        <taxon>Fungi</taxon>
        <taxon>Dikarya</taxon>
        <taxon>Ascomycota</taxon>
        <taxon>Pezizomycotina</taxon>
        <taxon>Dothideomycetes</taxon>
        <taxon>Dothideomycetidae</taxon>
        <taxon>Dothideales</taxon>
        <taxon>Saccotheciaceae</taxon>
        <taxon>Aureobasidium</taxon>
    </lineage>
</organism>
<dbReference type="EMBL" id="KL584760">
    <property type="protein sequence ID" value="KEQ95047.1"/>
    <property type="molecule type" value="Genomic_DNA"/>
</dbReference>
<evidence type="ECO:0000313" key="3">
    <source>
        <dbReference type="Proteomes" id="UP000030641"/>
    </source>
</evidence>
<name>A0A074YLR5_AURSE</name>
<dbReference type="InParanoid" id="A0A074YLR5"/>
<accession>A0A074YLR5</accession>
<reference evidence="2 3" key="1">
    <citation type="journal article" date="2014" name="BMC Genomics">
        <title>Genome sequencing of four Aureobasidium pullulans varieties: biotechnological potential, stress tolerance, and description of new species.</title>
        <authorList>
            <person name="Gostin Ar C."/>
            <person name="Ohm R.A."/>
            <person name="Kogej T."/>
            <person name="Sonjak S."/>
            <person name="Turk M."/>
            <person name="Zajc J."/>
            <person name="Zalar P."/>
            <person name="Grube M."/>
            <person name="Sun H."/>
            <person name="Han J."/>
            <person name="Sharma A."/>
            <person name="Chiniquy J."/>
            <person name="Ngan C.Y."/>
            <person name="Lipzen A."/>
            <person name="Barry K."/>
            <person name="Grigoriev I.V."/>
            <person name="Gunde-Cimerman N."/>
        </authorList>
    </citation>
    <scope>NUCLEOTIDE SEQUENCE [LARGE SCALE GENOMIC DNA]</scope>
    <source>
        <strain evidence="2 3">EXF-2481</strain>
    </source>
</reference>
<dbReference type="Proteomes" id="UP000030641">
    <property type="component" value="Unassembled WGS sequence"/>
</dbReference>
<dbReference type="AlphaFoldDB" id="A0A074YLR5"/>
<dbReference type="GeneID" id="25362693"/>
<keyword evidence="1" id="KW-0812">Transmembrane</keyword>
<dbReference type="RefSeq" id="XP_013343664.1">
    <property type="nucleotide sequence ID" value="XM_013488210.1"/>
</dbReference>
<dbReference type="HOGENOM" id="CLU_1272066_0_0_1"/>
<gene>
    <name evidence="2" type="ORF">AUEXF2481DRAFT_232980</name>
</gene>
<protein>
    <submittedName>
        <fullName evidence="2">Uncharacterized protein</fullName>
    </submittedName>
</protein>
<evidence type="ECO:0000256" key="1">
    <source>
        <dbReference type="SAM" id="Phobius"/>
    </source>
</evidence>
<proteinExistence type="predicted"/>
<keyword evidence="1" id="KW-0472">Membrane</keyword>
<keyword evidence="3" id="KW-1185">Reference proteome</keyword>